<evidence type="ECO:0000313" key="2">
    <source>
        <dbReference type="Proteomes" id="UP000340077"/>
    </source>
</evidence>
<organism evidence="1 2">
    <name type="scientific">Marinobacter salsuginis</name>
    <dbReference type="NCBI Taxonomy" id="418719"/>
    <lineage>
        <taxon>Bacteria</taxon>
        <taxon>Pseudomonadati</taxon>
        <taxon>Pseudomonadota</taxon>
        <taxon>Gammaproteobacteria</taxon>
        <taxon>Pseudomonadales</taxon>
        <taxon>Marinobacteraceae</taxon>
        <taxon>Marinobacter</taxon>
    </lineage>
</organism>
<dbReference type="Pfam" id="PF05728">
    <property type="entry name" value="UPF0227"/>
    <property type="match status" value="1"/>
</dbReference>
<dbReference type="Proteomes" id="UP000340077">
    <property type="component" value="Unassembled WGS sequence"/>
</dbReference>
<keyword evidence="2" id="KW-1185">Reference proteome</keyword>
<name>A0A5M3PPE6_9GAMM</name>
<proteinExistence type="predicted"/>
<sequence length="188" mass="20149">MFKAGAIFIMTDTPIHVFLSHGLESGPGSTKIQAMKAEAETCPNIKAHAIDHRSTKDPSTRLKQMQEAIAQSGANPANTILAGSSMGGWVCAQTSSDTPVLGCFILAPALAMARYPQSSPIIRARHCQIIHGWDDDVVPVAPVLGLARDQGLPILVVPDGHRLENSLDRVVSEFRGFLQTCLSDLNQP</sequence>
<evidence type="ECO:0000313" key="1">
    <source>
        <dbReference type="EMBL" id="GBO84737.1"/>
    </source>
</evidence>
<accession>A0A5M3PPE6</accession>
<dbReference type="InterPro" id="IPR029058">
    <property type="entry name" value="AB_hydrolase_fold"/>
</dbReference>
<dbReference type="InterPro" id="IPR008886">
    <property type="entry name" value="UPF0227/Esterase_YqiA"/>
</dbReference>
<gene>
    <name evidence="1" type="ORF">MS5N3_21880</name>
</gene>
<evidence type="ECO:0008006" key="3">
    <source>
        <dbReference type="Google" id="ProtNLM"/>
    </source>
</evidence>
<comment type="caution">
    <text evidence="1">The sequence shown here is derived from an EMBL/GenBank/DDBJ whole genome shotgun (WGS) entry which is preliminary data.</text>
</comment>
<protein>
    <recommendedName>
        <fullName evidence="3">Alpha/beta hydrolase</fullName>
    </recommendedName>
</protein>
<dbReference type="EMBL" id="BGZH01000001">
    <property type="protein sequence ID" value="GBO84737.1"/>
    <property type="molecule type" value="Genomic_DNA"/>
</dbReference>
<dbReference type="AlphaFoldDB" id="A0A5M3PPE6"/>
<reference evidence="1 2" key="1">
    <citation type="journal article" date="2019" name="J. Gen. Appl. Microbiol.">
        <title>Aerobic degradation of cis-dichloroethene by the marine bacterium Marinobacter salsuginis strain 5N-3.</title>
        <authorList>
            <person name="Inoue Y."/>
            <person name="Fukunaga Y."/>
            <person name="Katsumata H."/>
            <person name="Ohji S."/>
            <person name="Hosoyama A."/>
            <person name="Mori K."/>
            <person name="Ando K."/>
        </authorList>
    </citation>
    <scope>NUCLEOTIDE SEQUENCE [LARGE SCALE GENOMIC DNA]</scope>
    <source>
        <strain evidence="1 2">5N-3</strain>
    </source>
</reference>
<dbReference type="Gene3D" id="3.40.50.1820">
    <property type="entry name" value="alpha/beta hydrolase"/>
    <property type="match status" value="1"/>
</dbReference>
<dbReference type="SUPFAM" id="SSF53474">
    <property type="entry name" value="alpha/beta-Hydrolases"/>
    <property type="match status" value="1"/>
</dbReference>